<dbReference type="GeneID" id="92853694"/>
<accession>A0ABN5AJL0</accession>
<sequence length="62" mass="7082">MGKCLNRLNSFSLLGTIFSFGSYFVYKVKELIGFLYTGILFLTALMATYVIIAVKKELLEYK</sequence>
<feature type="transmembrane region" description="Helical" evidence="1">
    <location>
        <begin position="7"/>
        <end position="26"/>
    </location>
</feature>
<reference evidence="2 3" key="1">
    <citation type="submission" date="2017-06" db="EMBL/GenBank/DDBJ databases">
        <title>Genome sequence of Bacillus sonorensis strain SRCM101395.</title>
        <authorList>
            <person name="Cho S.H."/>
        </authorList>
    </citation>
    <scope>NUCLEOTIDE SEQUENCE [LARGE SCALE GENOMIC DNA]</scope>
    <source>
        <strain evidence="2 3">SRCM101395</strain>
    </source>
</reference>
<gene>
    <name evidence="2" type="ORF">S101395_02359</name>
</gene>
<keyword evidence="1" id="KW-0812">Transmembrane</keyword>
<organism evidence="2 3">
    <name type="scientific">Bacillus sonorensis</name>
    <dbReference type="NCBI Taxonomy" id="119858"/>
    <lineage>
        <taxon>Bacteria</taxon>
        <taxon>Bacillati</taxon>
        <taxon>Bacillota</taxon>
        <taxon>Bacilli</taxon>
        <taxon>Bacillales</taxon>
        <taxon>Bacillaceae</taxon>
        <taxon>Bacillus</taxon>
    </lineage>
</organism>
<proteinExistence type="predicted"/>
<feature type="transmembrane region" description="Helical" evidence="1">
    <location>
        <begin position="32"/>
        <end position="54"/>
    </location>
</feature>
<evidence type="ECO:0000313" key="3">
    <source>
        <dbReference type="Proteomes" id="UP000196877"/>
    </source>
</evidence>
<dbReference type="RefSeq" id="WP_006636251.1">
    <property type="nucleotide sequence ID" value="NZ_BORD01000005.1"/>
</dbReference>
<dbReference type="EMBL" id="CP021920">
    <property type="protein sequence ID" value="ASB88867.1"/>
    <property type="molecule type" value="Genomic_DNA"/>
</dbReference>
<keyword evidence="1" id="KW-0472">Membrane</keyword>
<keyword evidence="3" id="KW-1185">Reference proteome</keyword>
<evidence type="ECO:0000313" key="2">
    <source>
        <dbReference type="EMBL" id="ASB88867.1"/>
    </source>
</evidence>
<evidence type="ECO:0000256" key="1">
    <source>
        <dbReference type="SAM" id="Phobius"/>
    </source>
</evidence>
<name>A0ABN5AJL0_9BACI</name>
<dbReference type="Proteomes" id="UP000196877">
    <property type="component" value="Chromosome"/>
</dbReference>
<protein>
    <submittedName>
        <fullName evidence="2">Uncharacterized protein</fullName>
    </submittedName>
</protein>
<keyword evidence="1" id="KW-1133">Transmembrane helix</keyword>